<dbReference type="InterPro" id="IPR049883">
    <property type="entry name" value="NOTCH1_EGF-like"/>
</dbReference>
<dbReference type="InterPro" id="IPR018097">
    <property type="entry name" value="EGF_Ca-bd_CS"/>
</dbReference>
<dbReference type="PROSITE" id="PS01187">
    <property type="entry name" value="EGF_CA"/>
    <property type="match status" value="1"/>
</dbReference>
<dbReference type="PROSITE" id="PS50026">
    <property type="entry name" value="EGF_3"/>
    <property type="match status" value="2"/>
</dbReference>
<evidence type="ECO:0000256" key="1">
    <source>
        <dbReference type="ARBA" id="ARBA00022536"/>
    </source>
</evidence>
<dbReference type="Pfam" id="PF07645">
    <property type="entry name" value="EGF_CA"/>
    <property type="match status" value="2"/>
</dbReference>
<dbReference type="SUPFAM" id="SSF57196">
    <property type="entry name" value="EGF/Laminin"/>
    <property type="match status" value="2"/>
</dbReference>
<evidence type="ECO:0000259" key="6">
    <source>
        <dbReference type="PROSITE" id="PS50026"/>
    </source>
</evidence>
<evidence type="ECO:0000256" key="5">
    <source>
        <dbReference type="PROSITE-ProRule" id="PRU00076"/>
    </source>
</evidence>
<dbReference type="PROSITE" id="PS00010">
    <property type="entry name" value="ASX_HYDROXYL"/>
    <property type="match status" value="2"/>
</dbReference>
<feature type="domain" description="EGF-like" evidence="6">
    <location>
        <begin position="10"/>
        <end position="48"/>
    </location>
</feature>
<proteinExistence type="predicted"/>
<keyword evidence="7" id="KW-1185">Reference proteome</keyword>
<dbReference type="GO" id="GO:0005509">
    <property type="term" value="F:calcium ion binding"/>
    <property type="evidence" value="ECO:0007669"/>
    <property type="project" value="InterPro"/>
</dbReference>
<keyword evidence="4" id="KW-1015">Disulfide bond</keyword>
<dbReference type="InterPro" id="IPR000742">
    <property type="entry name" value="EGF"/>
</dbReference>
<dbReference type="PANTHER" id="PTHR24034">
    <property type="entry name" value="EGF-LIKE DOMAIN-CONTAINING PROTEIN"/>
    <property type="match status" value="1"/>
</dbReference>
<dbReference type="CDD" id="cd00054">
    <property type="entry name" value="EGF_CA"/>
    <property type="match status" value="1"/>
</dbReference>
<sequence>LCNQKFNTSDIDECSNITVPCDTHADCTNTQGSYICTCKKGWDAILFDRPPTGAPQTCQNVNECLSPYLNLCNRKTSRCFDTPGDYECQCLTGYKRPNEADKRTCIGGLYVFDHDFLRSLTSHYVTQYLKTRNIG</sequence>
<comment type="caution">
    <text evidence="5">Lacks conserved residue(s) required for the propagation of feature annotation.</text>
</comment>
<dbReference type="FunFam" id="2.10.25.10:FF:000038">
    <property type="entry name" value="Fibrillin 2"/>
    <property type="match status" value="1"/>
</dbReference>
<evidence type="ECO:0000256" key="4">
    <source>
        <dbReference type="ARBA" id="ARBA00023157"/>
    </source>
</evidence>
<organism evidence="7 8">
    <name type="scientific">Romanomermis culicivorax</name>
    <name type="common">Nematode worm</name>
    <dbReference type="NCBI Taxonomy" id="13658"/>
    <lineage>
        <taxon>Eukaryota</taxon>
        <taxon>Metazoa</taxon>
        <taxon>Ecdysozoa</taxon>
        <taxon>Nematoda</taxon>
        <taxon>Enoplea</taxon>
        <taxon>Dorylaimia</taxon>
        <taxon>Mermithida</taxon>
        <taxon>Mermithoidea</taxon>
        <taxon>Mermithidae</taxon>
        <taxon>Romanomermis</taxon>
    </lineage>
</organism>
<dbReference type="PANTHER" id="PTHR24034:SF209">
    <property type="entry name" value="EGF-LIKE DOMAIN-CONTAINING PROTEIN"/>
    <property type="match status" value="1"/>
</dbReference>
<dbReference type="SMART" id="SM00181">
    <property type="entry name" value="EGF"/>
    <property type="match status" value="2"/>
</dbReference>
<accession>A0A915J8U5</accession>
<dbReference type="WBParaSite" id="nRc.2.0.1.t22898-RA">
    <property type="protein sequence ID" value="nRc.2.0.1.t22898-RA"/>
    <property type="gene ID" value="nRc.2.0.1.g22898"/>
</dbReference>
<dbReference type="AlphaFoldDB" id="A0A915J8U5"/>
<evidence type="ECO:0000256" key="3">
    <source>
        <dbReference type="ARBA" id="ARBA00022737"/>
    </source>
</evidence>
<keyword evidence="1 5" id="KW-0245">EGF-like domain</keyword>
<evidence type="ECO:0000313" key="7">
    <source>
        <dbReference type="Proteomes" id="UP000887565"/>
    </source>
</evidence>
<protein>
    <submittedName>
        <fullName evidence="8">EGF-like domain-containing protein</fullName>
    </submittedName>
</protein>
<dbReference type="InterPro" id="IPR050751">
    <property type="entry name" value="ECM_structural_protein"/>
</dbReference>
<feature type="domain" description="EGF-like" evidence="6">
    <location>
        <begin position="60"/>
        <end position="100"/>
    </location>
</feature>
<dbReference type="InterPro" id="IPR001881">
    <property type="entry name" value="EGF-like_Ca-bd_dom"/>
</dbReference>
<reference evidence="8" key="1">
    <citation type="submission" date="2022-11" db="UniProtKB">
        <authorList>
            <consortium name="WormBaseParasite"/>
        </authorList>
    </citation>
    <scope>IDENTIFICATION</scope>
</reference>
<keyword evidence="2" id="KW-0732">Signal</keyword>
<dbReference type="InterPro" id="IPR000152">
    <property type="entry name" value="EGF-type_Asp/Asn_hydroxyl_site"/>
</dbReference>
<evidence type="ECO:0000313" key="8">
    <source>
        <dbReference type="WBParaSite" id="nRc.2.0.1.t22898-RA"/>
    </source>
</evidence>
<evidence type="ECO:0000256" key="2">
    <source>
        <dbReference type="ARBA" id="ARBA00022729"/>
    </source>
</evidence>
<dbReference type="SMART" id="SM00179">
    <property type="entry name" value="EGF_CA"/>
    <property type="match status" value="2"/>
</dbReference>
<keyword evidence="3" id="KW-0677">Repeat</keyword>
<dbReference type="Gene3D" id="2.10.25.10">
    <property type="entry name" value="Laminin"/>
    <property type="match status" value="2"/>
</dbReference>
<dbReference type="Proteomes" id="UP000887565">
    <property type="component" value="Unplaced"/>
</dbReference>
<name>A0A915J8U5_ROMCU</name>